<accession>A0A8B6HI61</accession>
<evidence type="ECO:0000313" key="1">
    <source>
        <dbReference type="EMBL" id="VDI79469.1"/>
    </source>
</evidence>
<proteinExistence type="predicted"/>
<keyword evidence="2" id="KW-1185">Reference proteome</keyword>
<evidence type="ECO:0008006" key="3">
    <source>
        <dbReference type="Google" id="ProtNLM"/>
    </source>
</evidence>
<evidence type="ECO:0000313" key="2">
    <source>
        <dbReference type="Proteomes" id="UP000596742"/>
    </source>
</evidence>
<organism evidence="1 2">
    <name type="scientific">Mytilus galloprovincialis</name>
    <name type="common">Mediterranean mussel</name>
    <dbReference type="NCBI Taxonomy" id="29158"/>
    <lineage>
        <taxon>Eukaryota</taxon>
        <taxon>Metazoa</taxon>
        <taxon>Spiralia</taxon>
        <taxon>Lophotrochozoa</taxon>
        <taxon>Mollusca</taxon>
        <taxon>Bivalvia</taxon>
        <taxon>Autobranchia</taxon>
        <taxon>Pteriomorphia</taxon>
        <taxon>Mytilida</taxon>
        <taxon>Mytiloidea</taxon>
        <taxon>Mytilidae</taxon>
        <taxon>Mytilinae</taxon>
        <taxon>Mytilus</taxon>
    </lineage>
</organism>
<dbReference type="PANTHER" id="PTHR33845">
    <property type="entry name" value="C2H2-TYPE DOMAIN-CONTAINING PROTEIN"/>
    <property type="match status" value="1"/>
</dbReference>
<gene>
    <name evidence="1" type="ORF">MGAL_10B023441</name>
</gene>
<sequence length="1039" mass="118509">MVCNCNTNCTTDECSDDVTDINTCDCNDKNIILTESGLLPKNFTDFYICSTHFNQLLKRNSDLRRRKVCQLPTLISAHPPVASHSVVGVKKPKPSRNITINDVEKIQKCYGLTLPIGTPACTSCLIKISKQSTEIEAESLDQGKCEDDQIQQCTKLKTDDETYLMETDELDVLTEKENICDNLIEISASEYTVTSEESGSQNYLSQSQQSVRSYERCSYLTSLNDFLSSVRLQEFSEKERKTWRSYTFKTRNTYKERFDEIMKLIIEILFPNDVDEVIDDIKCPKQLNEENRTSHTEYKDIVTSYRKAESWQQGRQVLSVLASRMSFKDLLSLLPEVTSHRYYAALSHSKKIGPALPIPEKKLHRQKLDPERLDAFLDFITSSHVVRDLPFGEKKLKFSDGTVHNLPNVVRCMGSADIIQQYKAYSQENEISLLGDSTMFKILAQCGAKVRKSLEGLDYFVAEGGRAFITFQDVLDKLLTYDAISPDDHKSFQALFLQSKQYLRTDYKIHISKGREVADHCMLYALSDEKDEAFTEQCSHNHQMVCESCEQLKETIAALQKIFVTSSVDGKEDEMNDLNFRVQQATKSIFSLKKHIIRCKNQDLAKTQLFETMPSDEVLLVCDWAMKFLPRKFREDQCDWFGKRGIPWHISIAFCRKDDGSIGSLGFVHLFATQISQDSQVTASIIQDVMDKIREINTNDIKFHVWSDNAGCYKSTEMLSFLFHSGLTLSYDFCESQNGKGPCDRTAATIKSSIRRYVNQGHDVLTAQSMKKKELSVGKTKYTAIPAISTYSNFTFSTHGITAWKAYQVGTGKLIPSSAIPSVEKFILNTSCPEIEGEIDVVFHQLPLKAEKEENTITCANEGCTLSFSSFHDLSSHLMFGKCEFEFRCQFSNGCDITKKTYITKMSKSFSTNFQVSSAGLTVGINDNSDLELGWALKEERKNKRFNVNQKEYLTEKFNKGLKTGRKEDPFLVSEEMLTDRKEDGNRRFSYDEILSIQQITSFFSRMSRKNKSFDDSVDASREETITTIRRELTADELN</sequence>
<dbReference type="Proteomes" id="UP000596742">
    <property type="component" value="Unassembled WGS sequence"/>
</dbReference>
<dbReference type="EMBL" id="UYJE01010076">
    <property type="protein sequence ID" value="VDI79469.1"/>
    <property type="molecule type" value="Genomic_DNA"/>
</dbReference>
<dbReference type="OrthoDB" id="6067801at2759"/>
<dbReference type="AlphaFoldDB" id="A0A8B6HI61"/>
<protein>
    <recommendedName>
        <fullName evidence="3">C2H2-type domain-containing protein</fullName>
    </recommendedName>
</protein>
<comment type="caution">
    <text evidence="1">The sequence shown here is derived from an EMBL/GenBank/DDBJ whole genome shotgun (WGS) entry which is preliminary data.</text>
</comment>
<reference evidence="1" key="1">
    <citation type="submission" date="2018-11" db="EMBL/GenBank/DDBJ databases">
        <authorList>
            <person name="Alioto T."/>
            <person name="Alioto T."/>
        </authorList>
    </citation>
    <scope>NUCLEOTIDE SEQUENCE</scope>
</reference>
<name>A0A8B6HI61_MYTGA</name>
<dbReference type="PANTHER" id="PTHR33845:SF1">
    <property type="entry name" value="C2H2-TYPE DOMAIN-CONTAINING PROTEIN"/>
    <property type="match status" value="1"/>
</dbReference>